<evidence type="ECO:0000313" key="2">
    <source>
        <dbReference type="EMBL" id="KIM41954.1"/>
    </source>
</evidence>
<proteinExistence type="predicted"/>
<name>A0A0C3CCH2_HEBCY</name>
<dbReference type="HOGENOM" id="CLU_2373028_0_0_1"/>
<evidence type="ECO:0008006" key="4">
    <source>
        <dbReference type="Google" id="ProtNLM"/>
    </source>
</evidence>
<feature type="non-terminal residue" evidence="2">
    <location>
        <position position="1"/>
    </location>
</feature>
<reference evidence="2 3" key="1">
    <citation type="submission" date="2014-04" db="EMBL/GenBank/DDBJ databases">
        <authorList>
            <consortium name="DOE Joint Genome Institute"/>
            <person name="Kuo A."/>
            <person name="Gay G."/>
            <person name="Dore J."/>
            <person name="Kohler A."/>
            <person name="Nagy L.G."/>
            <person name="Floudas D."/>
            <person name="Copeland A."/>
            <person name="Barry K.W."/>
            <person name="Cichocki N."/>
            <person name="Veneault-Fourrey C."/>
            <person name="LaButti K."/>
            <person name="Lindquist E.A."/>
            <person name="Lipzen A."/>
            <person name="Lundell T."/>
            <person name="Morin E."/>
            <person name="Murat C."/>
            <person name="Sun H."/>
            <person name="Tunlid A."/>
            <person name="Henrissat B."/>
            <person name="Grigoriev I.V."/>
            <person name="Hibbett D.S."/>
            <person name="Martin F."/>
            <person name="Nordberg H.P."/>
            <person name="Cantor M.N."/>
            <person name="Hua S.X."/>
        </authorList>
    </citation>
    <scope>NUCLEOTIDE SEQUENCE [LARGE SCALE GENOMIC DNA]</scope>
    <source>
        <strain evidence="3">h7</strain>
    </source>
</reference>
<accession>A0A0C3CCH2</accession>
<evidence type="ECO:0000313" key="3">
    <source>
        <dbReference type="Proteomes" id="UP000053424"/>
    </source>
</evidence>
<dbReference type="AlphaFoldDB" id="A0A0C3CCH2"/>
<keyword evidence="1" id="KW-0732">Signal</keyword>
<evidence type="ECO:0000256" key="1">
    <source>
        <dbReference type="SAM" id="SignalP"/>
    </source>
</evidence>
<feature type="signal peptide" evidence="1">
    <location>
        <begin position="1"/>
        <end position="24"/>
    </location>
</feature>
<dbReference type="Proteomes" id="UP000053424">
    <property type="component" value="Unassembled WGS sequence"/>
</dbReference>
<protein>
    <recommendedName>
        <fullName evidence="4">Secreted protein</fullName>
    </recommendedName>
</protein>
<gene>
    <name evidence="2" type="ORF">M413DRAFT_445150</name>
</gene>
<feature type="chain" id="PRO_5002162607" description="Secreted protein" evidence="1">
    <location>
        <begin position="25"/>
        <end position="113"/>
    </location>
</feature>
<keyword evidence="3" id="KW-1185">Reference proteome</keyword>
<dbReference type="EMBL" id="KN831779">
    <property type="protein sequence ID" value="KIM41954.1"/>
    <property type="molecule type" value="Genomic_DNA"/>
</dbReference>
<reference evidence="3" key="2">
    <citation type="submission" date="2015-01" db="EMBL/GenBank/DDBJ databases">
        <title>Evolutionary Origins and Diversification of the Mycorrhizal Mutualists.</title>
        <authorList>
            <consortium name="DOE Joint Genome Institute"/>
            <consortium name="Mycorrhizal Genomics Consortium"/>
            <person name="Kohler A."/>
            <person name="Kuo A."/>
            <person name="Nagy L.G."/>
            <person name="Floudas D."/>
            <person name="Copeland A."/>
            <person name="Barry K.W."/>
            <person name="Cichocki N."/>
            <person name="Veneault-Fourrey C."/>
            <person name="LaButti K."/>
            <person name="Lindquist E.A."/>
            <person name="Lipzen A."/>
            <person name="Lundell T."/>
            <person name="Morin E."/>
            <person name="Murat C."/>
            <person name="Riley R."/>
            <person name="Ohm R."/>
            <person name="Sun H."/>
            <person name="Tunlid A."/>
            <person name="Henrissat B."/>
            <person name="Grigoriev I.V."/>
            <person name="Hibbett D.S."/>
            <person name="Martin F."/>
        </authorList>
    </citation>
    <scope>NUCLEOTIDE SEQUENCE [LARGE SCALE GENOMIC DNA]</scope>
    <source>
        <strain evidence="3">h7</strain>
    </source>
</reference>
<sequence>MPAMMPIAAALALLLLAAFPVLEGWSAELMLDAADEADAAAELKAAETELCADDADADAADDLEDKAEVSVETMTDLVVLALMLVDVTTWAEADAARRERTKSDNCMVRDLVF</sequence>
<organism evidence="2 3">
    <name type="scientific">Hebeloma cylindrosporum</name>
    <dbReference type="NCBI Taxonomy" id="76867"/>
    <lineage>
        <taxon>Eukaryota</taxon>
        <taxon>Fungi</taxon>
        <taxon>Dikarya</taxon>
        <taxon>Basidiomycota</taxon>
        <taxon>Agaricomycotina</taxon>
        <taxon>Agaricomycetes</taxon>
        <taxon>Agaricomycetidae</taxon>
        <taxon>Agaricales</taxon>
        <taxon>Agaricineae</taxon>
        <taxon>Hymenogastraceae</taxon>
        <taxon>Hebeloma</taxon>
    </lineage>
</organism>